<dbReference type="Pfam" id="PF06463">
    <property type="entry name" value="Mob_synth_C"/>
    <property type="match status" value="1"/>
</dbReference>
<dbReference type="SFLD" id="SFLDG01386">
    <property type="entry name" value="main_SPASM_domain-containing"/>
    <property type="match status" value="1"/>
</dbReference>
<dbReference type="PANTHER" id="PTHR22960:SF0">
    <property type="entry name" value="MOLYBDENUM COFACTOR BIOSYNTHESIS PROTEIN 1"/>
    <property type="match status" value="1"/>
</dbReference>
<feature type="binding site" evidence="12">
    <location>
        <position position="82"/>
    </location>
    <ligand>
        <name>GTP</name>
        <dbReference type="ChEBI" id="CHEBI:37565"/>
    </ligand>
</feature>
<dbReference type="SMART" id="SM00729">
    <property type="entry name" value="Elp3"/>
    <property type="match status" value="1"/>
</dbReference>
<feature type="binding site" evidence="12">
    <location>
        <position position="112"/>
    </location>
    <ligand>
        <name>GTP</name>
        <dbReference type="ChEBI" id="CHEBI:37565"/>
    </ligand>
</feature>
<dbReference type="SFLD" id="SFLDG01067">
    <property type="entry name" value="SPASM/twitch_domain_containing"/>
    <property type="match status" value="1"/>
</dbReference>
<evidence type="ECO:0000256" key="10">
    <source>
        <dbReference type="ARBA" id="ARBA00023239"/>
    </source>
</evidence>
<dbReference type="Pfam" id="PF04055">
    <property type="entry name" value="Radical_SAM"/>
    <property type="match status" value="1"/>
</dbReference>
<dbReference type="PROSITE" id="PS51918">
    <property type="entry name" value="RADICAL_SAM"/>
    <property type="match status" value="1"/>
</dbReference>
<dbReference type="KEGG" id="acz:Acaty_c2199"/>
<dbReference type="HOGENOM" id="CLU_009273_0_1_6"/>
<dbReference type="EMBL" id="CP005986">
    <property type="protein sequence ID" value="AIA56053.1"/>
    <property type="molecule type" value="Genomic_DNA"/>
</dbReference>
<dbReference type="NCBIfam" id="TIGR02666">
    <property type="entry name" value="moaA"/>
    <property type="match status" value="1"/>
</dbReference>
<evidence type="ECO:0000256" key="3">
    <source>
        <dbReference type="ARBA" id="ARBA00022691"/>
    </source>
</evidence>
<feature type="binding site" evidence="12">
    <location>
        <position position="45"/>
    </location>
    <ligand>
        <name>S-adenosyl-L-methionine</name>
        <dbReference type="ChEBI" id="CHEBI:59789"/>
    </ligand>
</feature>
<comment type="cofactor">
    <cofactor evidence="12">
        <name>[4Fe-4S] cluster</name>
        <dbReference type="ChEBI" id="CHEBI:49883"/>
    </cofactor>
    <text evidence="12">Binds 2 [4Fe-4S] clusters. Binds 1 [4Fe-4S] cluster coordinated with 3 cysteines and an exchangeable S-adenosyl-L-methionine and 1 [4Fe-4S] cluster coordinated with 3 cysteines and the GTP-derived substrate.</text>
</comment>
<feature type="binding site" evidence="12">
    <location>
        <position position="273"/>
    </location>
    <ligand>
        <name>[4Fe-4S] cluster</name>
        <dbReference type="ChEBI" id="CHEBI:49883"/>
        <label>2</label>
        <note>4Fe-4S-substrate</note>
    </ligand>
</feature>
<feature type="binding site" evidence="12">
    <location>
        <position position="86"/>
    </location>
    <ligand>
        <name>S-adenosyl-L-methionine</name>
        <dbReference type="ChEBI" id="CHEBI:59789"/>
    </ligand>
</feature>
<dbReference type="GO" id="GO:0005525">
    <property type="term" value="F:GTP binding"/>
    <property type="evidence" value="ECO:0007669"/>
    <property type="project" value="UniProtKB-UniRule"/>
</dbReference>
<dbReference type="PANTHER" id="PTHR22960">
    <property type="entry name" value="MOLYBDOPTERIN COFACTOR SYNTHESIS PROTEIN A"/>
    <property type="match status" value="1"/>
</dbReference>
<evidence type="ECO:0000256" key="9">
    <source>
        <dbReference type="ARBA" id="ARBA00023150"/>
    </source>
</evidence>
<dbReference type="CDD" id="cd21117">
    <property type="entry name" value="Twitch_MoaA"/>
    <property type="match status" value="1"/>
</dbReference>
<feature type="binding site" evidence="12">
    <location>
        <position position="276"/>
    </location>
    <ligand>
        <name>[4Fe-4S] cluster</name>
        <dbReference type="ChEBI" id="CHEBI:49883"/>
        <label>2</label>
        <note>4Fe-4S-substrate</note>
    </ligand>
</feature>
<dbReference type="InterPro" id="IPR013483">
    <property type="entry name" value="MoaA"/>
</dbReference>
<dbReference type="Gene3D" id="3.20.20.70">
    <property type="entry name" value="Aldolase class I"/>
    <property type="match status" value="1"/>
</dbReference>
<dbReference type="eggNOG" id="COG2896">
    <property type="taxonomic scope" value="Bacteria"/>
</dbReference>
<keyword evidence="4 12" id="KW-0479">Metal-binding</keyword>
<dbReference type="Proteomes" id="UP000005522">
    <property type="component" value="Chromosome"/>
</dbReference>
<dbReference type="HAMAP" id="MF_01225_B">
    <property type="entry name" value="MoaA_B"/>
    <property type="match status" value="1"/>
</dbReference>
<protein>
    <recommendedName>
        <fullName evidence="1 12">GTP 3',8-cyclase</fullName>
        <ecNumber evidence="1 12">4.1.99.22</ecNumber>
    </recommendedName>
    <alternativeName>
        <fullName evidence="12">Molybdenum cofactor biosynthesis protein A</fullName>
    </alternativeName>
</protein>
<keyword evidence="7 12" id="KW-0411">Iron-sulfur</keyword>
<keyword evidence="8 12" id="KW-0342">GTP-binding</keyword>
<feature type="binding site" evidence="12">
    <location>
        <position position="290"/>
    </location>
    <ligand>
        <name>[4Fe-4S] cluster</name>
        <dbReference type="ChEBI" id="CHEBI:49883"/>
        <label>2</label>
        <note>4Fe-4S-substrate</note>
    </ligand>
</feature>
<dbReference type="GO" id="GO:0061799">
    <property type="term" value="F:cyclic pyranopterin monophosphate synthase activity"/>
    <property type="evidence" value="ECO:0007669"/>
    <property type="project" value="TreeGrafter"/>
</dbReference>
<dbReference type="AlphaFoldDB" id="A0A059ZX60"/>
<dbReference type="EC" id="4.1.99.22" evidence="1 12"/>
<evidence type="ECO:0000313" key="14">
    <source>
        <dbReference type="EMBL" id="AIA56053.1"/>
    </source>
</evidence>
<feature type="binding site" evidence="12">
    <location>
        <position position="136"/>
    </location>
    <ligand>
        <name>S-adenosyl-L-methionine</name>
        <dbReference type="ChEBI" id="CHEBI:59789"/>
    </ligand>
</feature>
<feature type="domain" description="Radical SAM core" evidence="13">
    <location>
        <begin position="23"/>
        <end position="250"/>
    </location>
</feature>
<dbReference type="GO" id="GO:0051539">
    <property type="term" value="F:4 iron, 4 sulfur cluster binding"/>
    <property type="evidence" value="ECO:0007669"/>
    <property type="project" value="UniProtKB-UniRule"/>
</dbReference>
<keyword evidence="10 12" id="KW-0456">Lyase</keyword>
<keyword evidence="3 12" id="KW-0949">S-adenosyl-L-methionine</keyword>
<comment type="catalytic activity">
    <reaction evidence="11 12">
        <text>GTP + AH2 + S-adenosyl-L-methionine = (8S)-3',8-cyclo-7,8-dihydroguanosine 5'-triphosphate + 5'-deoxyadenosine + L-methionine + A + H(+)</text>
        <dbReference type="Rhea" id="RHEA:49576"/>
        <dbReference type="ChEBI" id="CHEBI:13193"/>
        <dbReference type="ChEBI" id="CHEBI:15378"/>
        <dbReference type="ChEBI" id="CHEBI:17319"/>
        <dbReference type="ChEBI" id="CHEBI:17499"/>
        <dbReference type="ChEBI" id="CHEBI:37565"/>
        <dbReference type="ChEBI" id="CHEBI:57844"/>
        <dbReference type="ChEBI" id="CHEBI:59789"/>
        <dbReference type="ChEBI" id="CHEBI:131766"/>
        <dbReference type="EC" id="4.1.99.22"/>
    </reaction>
</comment>
<dbReference type="InterPro" id="IPR050105">
    <property type="entry name" value="MoCo_biosynth_MoaA/MoaC"/>
</dbReference>
<feature type="binding site" evidence="12">
    <location>
        <position position="173"/>
    </location>
    <ligand>
        <name>GTP</name>
        <dbReference type="ChEBI" id="CHEBI:37565"/>
    </ligand>
</feature>
<gene>
    <name evidence="12" type="primary">moaA</name>
    <name evidence="14" type="ORF">Acaty_c2199</name>
</gene>
<dbReference type="InterPro" id="IPR010505">
    <property type="entry name" value="MoaA_twitch"/>
</dbReference>
<accession>A0A059ZX60</accession>
<dbReference type="SFLD" id="SFLDG01383">
    <property type="entry name" value="cyclic_pyranopterin_phosphate"/>
    <property type="match status" value="1"/>
</dbReference>
<comment type="function">
    <text evidence="12">Catalyzes the cyclization of GTP to (8S)-3',8-cyclo-7,8-dihydroguanosine 5'-triphosphate.</text>
</comment>
<evidence type="ECO:0000313" key="15">
    <source>
        <dbReference type="Proteomes" id="UP000005522"/>
    </source>
</evidence>
<feature type="binding site" evidence="12">
    <location>
        <position position="32"/>
    </location>
    <ligand>
        <name>GTP</name>
        <dbReference type="ChEBI" id="CHEBI:37565"/>
    </ligand>
</feature>
<evidence type="ECO:0000259" key="13">
    <source>
        <dbReference type="PROSITE" id="PS51918"/>
    </source>
</evidence>
<evidence type="ECO:0000256" key="1">
    <source>
        <dbReference type="ARBA" id="ARBA00012167"/>
    </source>
</evidence>
<proteinExistence type="inferred from homology"/>
<name>A0A059ZX60_ACICK</name>
<keyword evidence="9 12" id="KW-0501">Molybdenum cofactor biosynthesis</keyword>
<dbReference type="InterPro" id="IPR040064">
    <property type="entry name" value="MoaA-like"/>
</dbReference>
<evidence type="ECO:0000256" key="5">
    <source>
        <dbReference type="ARBA" id="ARBA00022741"/>
    </source>
</evidence>
<dbReference type="InterPro" id="IPR013785">
    <property type="entry name" value="Aldolase_TIM"/>
</dbReference>
<dbReference type="GO" id="GO:0061798">
    <property type="term" value="F:GTP 3',8'-cyclase activity"/>
    <property type="evidence" value="ECO:0007669"/>
    <property type="project" value="UniProtKB-UniRule"/>
</dbReference>
<dbReference type="GO" id="GO:0046872">
    <property type="term" value="F:metal ion binding"/>
    <property type="evidence" value="ECO:0007669"/>
    <property type="project" value="UniProtKB-KW"/>
</dbReference>
<feature type="binding site" evidence="12">
    <location>
        <position position="46"/>
    </location>
    <ligand>
        <name>[4Fe-4S] cluster</name>
        <dbReference type="ChEBI" id="CHEBI:49883"/>
        <label>1</label>
        <note>4Fe-4S-S-AdoMet</note>
    </ligand>
</feature>
<evidence type="ECO:0000256" key="12">
    <source>
        <dbReference type="HAMAP-Rule" id="MF_01225"/>
    </source>
</evidence>
<evidence type="ECO:0000256" key="7">
    <source>
        <dbReference type="ARBA" id="ARBA00023014"/>
    </source>
</evidence>
<dbReference type="CDD" id="cd01335">
    <property type="entry name" value="Radical_SAM"/>
    <property type="match status" value="1"/>
</dbReference>
<dbReference type="GO" id="GO:1904047">
    <property type="term" value="F:S-adenosyl-L-methionine binding"/>
    <property type="evidence" value="ECO:0007669"/>
    <property type="project" value="UniProtKB-UniRule"/>
</dbReference>
<keyword evidence="2 12" id="KW-0004">4Fe-4S</keyword>
<dbReference type="InterPro" id="IPR006638">
    <property type="entry name" value="Elp3/MiaA/NifB-like_rSAM"/>
</dbReference>
<feature type="binding site" evidence="12">
    <location>
        <position position="39"/>
    </location>
    <ligand>
        <name>[4Fe-4S] cluster</name>
        <dbReference type="ChEBI" id="CHEBI:49883"/>
        <label>1</label>
        <note>4Fe-4S-S-AdoMet</note>
    </ligand>
</feature>
<evidence type="ECO:0000256" key="8">
    <source>
        <dbReference type="ARBA" id="ARBA00023134"/>
    </source>
</evidence>
<dbReference type="SUPFAM" id="SSF102114">
    <property type="entry name" value="Radical SAM enzymes"/>
    <property type="match status" value="1"/>
</dbReference>
<evidence type="ECO:0000256" key="4">
    <source>
        <dbReference type="ARBA" id="ARBA00022723"/>
    </source>
</evidence>
<feature type="binding site" evidence="12">
    <location>
        <position position="43"/>
    </location>
    <ligand>
        <name>[4Fe-4S] cluster</name>
        <dbReference type="ChEBI" id="CHEBI:49883"/>
        <label>1</label>
        <note>4Fe-4S-S-AdoMet</note>
    </ligand>
</feature>
<dbReference type="SFLD" id="SFLDS00029">
    <property type="entry name" value="Radical_SAM"/>
    <property type="match status" value="1"/>
</dbReference>
<sequence length="347" mass="38455">MVMRPGPRTSAEIGPPRDGLQDRFGRRITYLRVSLTEHCNFRCQYCTPEDGTPYFDRAEHLQRAELVRLLQLFVGMGLQHLRLTGGEPLIHPHVVDYVRAAKAMGIGKISISSNGLLLARLAPALREAGLNNLNISLDALDPEIFRSITRGGDLARVLRGIAAAQEAGIPRIKLNTVLLGKDNRSEILPLTEYALRHGLDLRFIETMPLGSAGSAARDAQYLPAAEARAIIEAHYGPLHPVAAARDHGPARLFQVGQASTRIGFITPISENFCANCNRVRLTAHGRLVYCLGQEAGLDLRELLRDGSSDDDLRARIRAGIWHDKPERHEFLDNRERSSRVFMMRLGG</sequence>
<keyword evidence="6 12" id="KW-0408">Iron</keyword>
<dbReference type="InterPro" id="IPR058240">
    <property type="entry name" value="rSAM_sf"/>
</dbReference>
<dbReference type="PROSITE" id="PS01305">
    <property type="entry name" value="MOAA_NIFB_PQQE"/>
    <property type="match status" value="1"/>
</dbReference>
<dbReference type="InterPro" id="IPR007197">
    <property type="entry name" value="rSAM"/>
</dbReference>
<feature type="binding site" evidence="12">
    <location>
        <position position="207"/>
    </location>
    <ligand>
        <name>S-adenosyl-L-methionine</name>
        <dbReference type="ChEBI" id="CHEBI:59789"/>
    </ligand>
</feature>
<evidence type="ECO:0000256" key="6">
    <source>
        <dbReference type="ARBA" id="ARBA00023004"/>
    </source>
</evidence>
<dbReference type="GO" id="GO:0006777">
    <property type="term" value="P:Mo-molybdopterin cofactor biosynthetic process"/>
    <property type="evidence" value="ECO:0007669"/>
    <property type="project" value="UniProtKB-UniRule"/>
</dbReference>
<keyword evidence="5 12" id="KW-0547">Nucleotide-binding</keyword>
<evidence type="ECO:0000256" key="2">
    <source>
        <dbReference type="ARBA" id="ARBA00022485"/>
    </source>
</evidence>
<dbReference type="UniPathway" id="UPA00344"/>
<comment type="similarity">
    <text evidence="12">Belongs to the radical SAM superfamily. MoaA family.</text>
</comment>
<reference evidence="14 15" key="1">
    <citation type="journal article" date="2009" name="J. Bacteriol.">
        <title>Draft genome sequence of the extremely acidophilic bacterium Acidithiobacillus caldus ATCC 51756 reveals metabolic versatility in the genus Acidithiobacillus.</title>
        <authorList>
            <person name="Valdes J."/>
            <person name="Quatrini R."/>
            <person name="Hallberg K."/>
            <person name="Dopson M."/>
            <person name="Valenzuela P.D."/>
            <person name="Holmes D.S."/>
        </authorList>
    </citation>
    <scope>NUCLEOTIDE SEQUENCE [LARGE SCALE GENOMIC DNA]</scope>
    <source>
        <strain evidence="15">ATCC 51756 / DSM 8584 / KU</strain>
    </source>
</reference>
<evidence type="ECO:0000256" key="11">
    <source>
        <dbReference type="ARBA" id="ARBA00048697"/>
    </source>
</evidence>
<comment type="subunit">
    <text evidence="12">Monomer and homodimer.</text>
</comment>
<organism evidence="14 15">
    <name type="scientific">Acidithiobacillus caldus (strain ATCC 51756 / DSM 8584 / KU)</name>
    <dbReference type="NCBI Taxonomy" id="637389"/>
    <lineage>
        <taxon>Bacteria</taxon>
        <taxon>Pseudomonadati</taxon>
        <taxon>Pseudomonadota</taxon>
        <taxon>Acidithiobacillia</taxon>
        <taxon>Acidithiobacillales</taxon>
        <taxon>Acidithiobacillaceae</taxon>
        <taxon>Acidithiobacillus</taxon>
    </lineage>
</organism>
<comment type="pathway">
    <text evidence="12">Cofactor biosynthesis; molybdopterin biosynthesis.</text>
</comment>
<dbReference type="InterPro" id="IPR000385">
    <property type="entry name" value="MoaA_NifB_PqqE_Fe-S-bd_CS"/>
</dbReference>
<feature type="binding site" evidence="12">
    <location>
        <begin position="278"/>
        <end position="280"/>
    </location>
    <ligand>
        <name>GTP</name>
        <dbReference type="ChEBI" id="CHEBI:37565"/>
    </ligand>
</feature>